<keyword evidence="3" id="KW-0560">Oxidoreductase</keyword>
<comment type="cofactor">
    <cofactor evidence="1">
        <name>FAD</name>
        <dbReference type="ChEBI" id="CHEBI:57692"/>
    </cofactor>
</comment>
<dbReference type="PIRSF" id="PIRSF000171">
    <property type="entry name" value="SDHA_APRA_LASPO"/>
    <property type="match status" value="1"/>
</dbReference>
<accession>A0A2W7JFE4</accession>
<feature type="domain" description="Fumarate reductase/succinate dehydrogenase flavoprotein-like C-terminal" evidence="6">
    <location>
        <begin position="450"/>
        <end position="558"/>
    </location>
</feature>
<evidence type="ECO:0000256" key="4">
    <source>
        <dbReference type="PIRSR" id="PIRSR000171-1"/>
    </source>
</evidence>
<comment type="caution">
    <text evidence="7">The sequence shown here is derived from an EMBL/GenBank/DDBJ whole genome shotgun (WGS) entry which is preliminary data.</text>
</comment>
<dbReference type="OrthoDB" id="9806724at2"/>
<dbReference type="GO" id="GO:0016491">
    <property type="term" value="F:oxidoreductase activity"/>
    <property type="evidence" value="ECO:0007669"/>
    <property type="project" value="UniProtKB-KW"/>
</dbReference>
<dbReference type="InterPro" id="IPR015939">
    <property type="entry name" value="Fum_Rdtase/Succ_DH_flav-like_C"/>
</dbReference>
<gene>
    <name evidence="7" type="ORF">C8P66_102186</name>
</gene>
<dbReference type="InterPro" id="IPR037099">
    <property type="entry name" value="Fum_R/Succ_DH_flav-like_C_sf"/>
</dbReference>
<evidence type="ECO:0000259" key="5">
    <source>
        <dbReference type="Pfam" id="PF00890"/>
    </source>
</evidence>
<dbReference type="AlphaFoldDB" id="A0A2W7JFE4"/>
<dbReference type="Gene3D" id="1.20.58.100">
    <property type="entry name" value="Fumarate reductase/succinate dehydrogenase flavoprotein-like, C-terminal domain"/>
    <property type="match status" value="1"/>
</dbReference>
<dbReference type="EMBL" id="QKYU01000002">
    <property type="protein sequence ID" value="PZW50498.1"/>
    <property type="molecule type" value="Genomic_DNA"/>
</dbReference>
<dbReference type="Pfam" id="PF02910">
    <property type="entry name" value="Succ_DH_flav_C"/>
    <property type="match status" value="1"/>
</dbReference>
<dbReference type="SUPFAM" id="SSF51905">
    <property type="entry name" value="FAD/NAD(P)-binding domain"/>
    <property type="match status" value="1"/>
</dbReference>
<protein>
    <submittedName>
        <fullName evidence="7">Succinate dehydrogenase / fumarate reductase flavoprotein subunit/fumarate reductase flavoprotein subunit</fullName>
    </submittedName>
</protein>
<evidence type="ECO:0000256" key="3">
    <source>
        <dbReference type="ARBA" id="ARBA00023002"/>
    </source>
</evidence>
<evidence type="ECO:0000313" key="8">
    <source>
        <dbReference type="Proteomes" id="UP000249688"/>
    </source>
</evidence>
<dbReference type="InterPro" id="IPR030664">
    <property type="entry name" value="SdhA/FrdA/AprA"/>
</dbReference>
<organism evidence="7 8">
    <name type="scientific">Humitalea rosea</name>
    <dbReference type="NCBI Taxonomy" id="990373"/>
    <lineage>
        <taxon>Bacteria</taxon>
        <taxon>Pseudomonadati</taxon>
        <taxon>Pseudomonadota</taxon>
        <taxon>Alphaproteobacteria</taxon>
        <taxon>Acetobacterales</taxon>
        <taxon>Roseomonadaceae</taxon>
        <taxon>Humitalea</taxon>
    </lineage>
</organism>
<dbReference type="InterPro" id="IPR036188">
    <property type="entry name" value="FAD/NAD-bd_sf"/>
</dbReference>
<reference evidence="7 8" key="1">
    <citation type="submission" date="2018-06" db="EMBL/GenBank/DDBJ databases">
        <title>Genomic Encyclopedia of Archaeal and Bacterial Type Strains, Phase II (KMG-II): from individual species to whole genera.</title>
        <authorList>
            <person name="Goeker M."/>
        </authorList>
    </citation>
    <scope>NUCLEOTIDE SEQUENCE [LARGE SCALE GENOMIC DNA]</scope>
    <source>
        <strain evidence="7 8">DSM 24525</strain>
    </source>
</reference>
<evidence type="ECO:0000256" key="2">
    <source>
        <dbReference type="ARBA" id="ARBA00022630"/>
    </source>
</evidence>
<dbReference type="Proteomes" id="UP000249688">
    <property type="component" value="Unassembled WGS sequence"/>
</dbReference>
<keyword evidence="8" id="KW-1185">Reference proteome</keyword>
<proteinExistence type="predicted"/>
<evidence type="ECO:0000313" key="7">
    <source>
        <dbReference type="EMBL" id="PZW50498.1"/>
    </source>
</evidence>
<dbReference type="Pfam" id="PF00890">
    <property type="entry name" value="FAD_binding_2"/>
    <property type="match status" value="1"/>
</dbReference>
<dbReference type="Gene3D" id="3.90.700.10">
    <property type="entry name" value="Succinate dehydrogenase/fumarate reductase flavoprotein, catalytic domain"/>
    <property type="match status" value="1"/>
</dbReference>
<dbReference type="InterPro" id="IPR003953">
    <property type="entry name" value="FAD-dep_OxRdtase_2_FAD-bd"/>
</dbReference>
<dbReference type="PRINTS" id="PR00368">
    <property type="entry name" value="FADPNR"/>
</dbReference>
<evidence type="ECO:0000259" key="6">
    <source>
        <dbReference type="Pfam" id="PF02910"/>
    </source>
</evidence>
<dbReference type="SUPFAM" id="SSF56425">
    <property type="entry name" value="Succinate dehydrogenase/fumarate reductase flavoprotein, catalytic domain"/>
    <property type="match status" value="1"/>
</dbReference>
<name>A0A2W7JFE4_9PROT</name>
<dbReference type="PANTHER" id="PTHR11632">
    <property type="entry name" value="SUCCINATE DEHYDROGENASE 2 FLAVOPROTEIN SUBUNIT"/>
    <property type="match status" value="1"/>
</dbReference>
<dbReference type="PRINTS" id="PR00411">
    <property type="entry name" value="PNDRDTASEI"/>
</dbReference>
<dbReference type="InterPro" id="IPR027477">
    <property type="entry name" value="Succ_DH/fumarate_Rdtase_cat_sf"/>
</dbReference>
<dbReference type="SUPFAM" id="SSF46977">
    <property type="entry name" value="Succinate dehydrogenase/fumarate reductase flavoprotein C-terminal domain"/>
    <property type="match status" value="1"/>
</dbReference>
<dbReference type="Gene3D" id="3.50.50.60">
    <property type="entry name" value="FAD/NAD(P)-binding domain"/>
    <property type="match status" value="1"/>
</dbReference>
<keyword evidence="2" id="KW-0285">Flavoprotein</keyword>
<evidence type="ECO:0000256" key="1">
    <source>
        <dbReference type="ARBA" id="ARBA00001974"/>
    </source>
</evidence>
<dbReference type="PANTHER" id="PTHR11632:SF51">
    <property type="entry name" value="SUCCINATE DEHYDROGENASE [UBIQUINONE] FLAVOPROTEIN SUBUNIT, MITOCHONDRIAL"/>
    <property type="match status" value="1"/>
</dbReference>
<dbReference type="RefSeq" id="WP_111396641.1">
    <property type="nucleotide sequence ID" value="NZ_QKYU01000002.1"/>
</dbReference>
<feature type="domain" description="FAD-dependent oxidoreductase 2 FAD-binding" evidence="5">
    <location>
        <begin position="10"/>
        <end position="394"/>
    </location>
</feature>
<feature type="active site" description="Proton acceptor" evidence="4">
    <location>
        <position position="291"/>
    </location>
</feature>
<sequence length="563" mass="58997">MAEDAELRTDVLVIGAGGAGLYAAIEAARQGAQVLLLDRSLIGRGGATVMAQMTVAVALGTEQPDDPAFHLRDTLAAGRGLCDPALARLLCEEGVEVIQEMDAWKTGWARHADGRIRQAHAPGHDRPRCVYVDFLSTGPAVSRTLRTQAQRQGGIRRMGEMLVTDLVLADGRVQGAVALDLAHGRAVRIAAGATIIATGGLTRLYRRNSASANMAGDGYALALRAGATLIDMEFVQFFPIGHLAPRLIGMDPIMWDPFRYKLGGRLLNSEREEFTDRYGAPPEGGRYVVTRDLATYAITKEVAAGRGSPAGGAWLSFEHVPEAELRANFGPVIDRLAANGIDLTKTAIEVAPIAHYHMGGIRVDTRMATDLPGLFAAGEAVGGANGANRLSGNAITEALAFGRVAGRQASALAKQEGIAWTDPRAREALALAGRAGAVRPGFNPAAMFAALQATMAEEVGAFRTATGLARAATRIAALAAELGEAPPGAPLPHDLARADWFDLRAGLLVARAVVLAATARTESRGAHQREDHPGLDAAWTSNQTVTLAGGRLALGQQPVAAAA</sequence>